<evidence type="ECO:0000313" key="3">
    <source>
        <dbReference type="EMBL" id="CAB4908025.1"/>
    </source>
</evidence>
<gene>
    <name evidence="1" type="ORF">UFOPK2754_02652</name>
    <name evidence="2" type="ORF">UFOPK3139_02703</name>
    <name evidence="3" type="ORF">UFOPK3543_01289</name>
    <name evidence="4" type="ORF">UFOPK3967_02158</name>
</gene>
<proteinExistence type="predicted"/>
<organism evidence="2">
    <name type="scientific">freshwater metagenome</name>
    <dbReference type="NCBI Taxonomy" id="449393"/>
    <lineage>
        <taxon>unclassified sequences</taxon>
        <taxon>metagenomes</taxon>
        <taxon>ecological metagenomes</taxon>
    </lineage>
</organism>
<dbReference type="InterPro" id="IPR016181">
    <property type="entry name" value="Acyl_CoA_acyltransferase"/>
</dbReference>
<protein>
    <submittedName>
        <fullName evidence="2">Unannotated protein</fullName>
    </submittedName>
</protein>
<evidence type="ECO:0000313" key="1">
    <source>
        <dbReference type="EMBL" id="CAB4764494.1"/>
    </source>
</evidence>
<name>A0A6J7ATD9_9ZZZZ</name>
<reference evidence="2" key="1">
    <citation type="submission" date="2020-05" db="EMBL/GenBank/DDBJ databases">
        <authorList>
            <person name="Chiriac C."/>
            <person name="Salcher M."/>
            <person name="Ghai R."/>
            <person name="Kavagutti S V."/>
        </authorList>
    </citation>
    <scope>NUCLEOTIDE SEQUENCE</scope>
</reference>
<dbReference type="EMBL" id="CAEZYR010000128">
    <property type="protein sequence ID" value="CAB4764494.1"/>
    <property type="molecule type" value="Genomic_DNA"/>
</dbReference>
<dbReference type="EMBL" id="CAFABA010000153">
    <property type="protein sequence ID" value="CAB4835960.1"/>
    <property type="molecule type" value="Genomic_DNA"/>
</dbReference>
<dbReference type="SUPFAM" id="SSF55729">
    <property type="entry name" value="Acyl-CoA N-acyltransferases (Nat)"/>
    <property type="match status" value="1"/>
</dbReference>
<evidence type="ECO:0000313" key="2">
    <source>
        <dbReference type="EMBL" id="CAB4835960.1"/>
    </source>
</evidence>
<evidence type="ECO:0000313" key="4">
    <source>
        <dbReference type="EMBL" id="CAB5009576.1"/>
    </source>
</evidence>
<dbReference type="AlphaFoldDB" id="A0A6J7ATD9"/>
<dbReference type="EMBL" id="CAFBMH010000039">
    <property type="protein sequence ID" value="CAB4908025.1"/>
    <property type="molecule type" value="Genomic_DNA"/>
</dbReference>
<sequence>MQPLEGDERRAVLRSFLNDEDVPGDQVGWQLADQPVGEAFVDHDGRAAVVIAGRFATVYGVARSRIGQFLYDRVFVGTVQGALASLDPTSVIEHLDDHFDVGQSRAFFESREVRPSRNPDIAPLVCRRPSPDDDARLLESPARWVCEMWNRPSDSTYVRALYDSEGGVLGLAASYAMSARYAEIAAWVDPLVAGNQLVATQAEEFLGEVIDGGHWISSTILVQNARANRFAAGAGWRPVAEQRVVVFPAPPAGSGRAWERIRPR</sequence>
<dbReference type="EMBL" id="CAFBOS010000153">
    <property type="protein sequence ID" value="CAB5009576.1"/>
    <property type="molecule type" value="Genomic_DNA"/>
</dbReference>
<dbReference type="Gene3D" id="3.40.630.30">
    <property type="match status" value="1"/>
</dbReference>
<accession>A0A6J7ATD9</accession>